<feature type="region of interest" description="Disordered" evidence="1">
    <location>
        <begin position="158"/>
        <end position="178"/>
    </location>
</feature>
<proteinExistence type="predicted"/>
<reference evidence="2 3" key="1">
    <citation type="submission" date="2024-09" db="EMBL/GenBank/DDBJ databases">
        <title>T2T genomes of carrot and Alternaria dauci and their utility for understanding host-pathogen interaction during carrot leaf blight disease.</title>
        <authorList>
            <person name="Liu W."/>
            <person name="Xu S."/>
            <person name="Ou C."/>
            <person name="Liu X."/>
            <person name="Zhuang F."/>
            <person name="Deng X.W."/>
        </authorList>
    </citation>
    <scope>NUCLEOTIDE SEQUENCE [LARGE SCALE GENOMIC DNA]</scope>
    <source>
        <strain evidence="2 3">A2016</strain>
    </source>
</reference>
<dbReference type="PANTHER" id="PTHR42076:SF1">
    <property type="entry name" value="CYANOVIRIN-N DOMAIN-CONTAINING PROTEIN"/>
    <property type="match status" value="1"/>
</dbReference>
<gene>
    <name evidence="2" type="ORF">ACET3X_000120</name>
</gene>
<protein>
    <submittedName>
        <fullName evidence="2">Uncharacterized protein</fullName>
    </submittedName>
</protein>
<name>A0ABR3UTM8_9PLEO</name>
<accession>A0ABR3UTM8</accession>
<dbReference type="GeneID" id="96080442"/>
<dbReference type="PANTHER" id="PTHR42076">
    <property type="entry name" value="CYANOVIRIN-N HOMOLOG"/>
    <property type="match status" value="1"/>
</dbReference>
<comment type="caution">
    <text evidence="2">The sequence shown here is derived from an EMBL/GenBank/DDBJ whole genome shotgun (WGS) entry which is preliminary data.</text>
</comment>
<keyword evidence="3" id="KW-1185">Reference proteome</keyword>
<dbReference type="RefSeq" id="XP_069310362.1">
    <property type="nucleotide sequence ID" value="XM_069446456.1"/>
</dbReference>
<organism evidence="2 3">
    <name type="scientific">Alternaria dauci</name>
    <dbReference type="NCBI Taxonomy" id="48095"/>
    <lineage>
        <taxon>Eukaryota</taxon>
        <taxon>Fungi</taxon>
        <taxon>Dikarya</taxon>
        <taxon>Ascomycota</taxon>
        <taxon>Pezizomycotina</taxon>
        <taxon>Dothideomycetes</taxon>
        <taxon>Pleosporomycetidae</taxon>
        <taxon>Pleosporales</taxon>
        <taxon>Pleosporineae</taxon>
        <taxon>Pleosporaceae</taxon>
        <taxon>Alternaria</taxon>
        <taxon>Alternaria sect. Porri</taxon>
    </lineage>
</organism>
<evidence type="ECO:0000313" key="2">
    <source>
        <dbReference type="EMBL" id="KAL1799778.1"/>
    </source>
</evidence>
<evidence type="ECO:0000256" key="1">
    <source>
        <dbReference type="SAM" id="MobiDB-lite"/>
    </source>
</evidence>
<evidence type="ECO:0000313" key="3">
    <source>
        <dbReference type="Proteomes" id="UP001578633"/>
    </source>
</evidence>
<sequence>MGFWSGLVDAFSRDGKATRFCEKLPIIGHATAGIQLLAGNKEHAKRAAATATNSTLTTGGAVLGFMAGGPPGAVAGAMIGSTAGIGCEYGISTTIGDDNVKGNVGQVSIKRIVVDGALSGATAFIPGGTAVGSLGKEAAKQGVSSAVKTGIVTGVFTGMQGMSKDQPRPALGDEPGKPKEKDLVRVITLGQEEAAQHLLELVTTFNDNLAIDPFNRWTCLNDNDPRPLNGLCDNLQGPLAVVRLDCEWEAVNPLYQGGREVWTANDDCFVRLEAKLNDTRPQNQVKWEQCRDGRVAIRNAITLLDQRMATEVVRVPRDMVRNLMDFVPQ</sequence>
<dbReference type="EMBL" id="JBHGVX010000001">
    <property type="protein sequence ID" value="KAL1799778.1"/>
    <property type="molecule type" value="Genomic_DNA"/>
</dbReference>
<dbReference type="Proteomes" id="UP001578633">
    <property type="component" value="Chromosome 1"/>
</dbReference>